<sequence>MADVKMTVIGYHIQYGTGRDATVTILLPLTGGIAVTLESGPEIETETEHGARLMKTADHMNGIEENEAL</sequence>
<comment type="caution">
    <text evidence="1">The sequence shown here is derived from an EMBL/GenBank/DDBJ whole genome shotgun (WGS) entry which is preliminary data.</text>
</comment>
<proteinExistence type="predicted"/>
<reference evidence="1 2" key="1">
    <citation type="submission" date="2018-02" db="EMBL/GenBank/DDBJ databases">
        <title>Genome sequence of the basidiomycete white-rot fungus Phlebia centrifuga.</title>
        <authorList>
            <person name="Granchi Z."/>
            <person name="Peng M."/>
            <person name="de Vries R.P."/>
            <person name="Hilden K."/>
            <person name="Makela M.R."/>
            <person name="Grigoriev I."/>
            <person name="Riley R."/>
        </authorList>
    </citation>
    <scope>NUCLEOTIDE SEQUENCE [LARGE SCALE GENOMIC DNA]</scope>
    <source>
        <strain evidence="1 2">FBCC195</strain>
    </source>
</reference>
<dbReference type="AlphaFoldDB" id="A0A2R6PNM9"/>
<organism evidence="1 2">
    <name type="scientific">Hermanssonia centrifuga</name>
    <dbReference type="NCBI Taxonomy" id="98765"/>
    <lineage>
        <taxon>Eukaryota</taxon>
        <taxon>Fungi</taxon>
        <taxon>Dikarya</taxon>
        <taxon>Basidiomycota</taxon>
        <taxon>Agaricomycotina</taxon>
        <taxon>Agaricomycetes</taxon>
        <taxon>Polyporales</taxon>
        <taxon>Meruliaceae</taxon>
        <taxon>Hermanssonia</taxon>
    </lineage>
</organism>
<protein>
    <submittedName>
        <fullName evidence="1">Uncharacterized protein</fullName>
    </submittedName>
</protein>
<evidence type="ECO:0000313" key="2">
    <source>
        <dbReference type="Proteomes" id="UP000186601"/>
    </source>
</evidence>
<dbReference type="Proteomes" id="UP000186601">
    <property type="component" value="Unassembled WGS sequence"/>
</dbReference>
<name>A0A2R6PNM9_9APHY</name>
<gene>
    <name evidence="1" type="ORF">PHLCEN_2v4552</name>
</gene>
<accession>A0A2R6PNM9</accession>
<keyword evidence="2" id="KW-1185">Reference proteome</keyword>
<dbReference type="EMBL" id="MLYV02000463">
    <property type="protein sequence ID" value="PSR94124.1"/>
    <property type="molecule type" value="Genomic_DNA"/>
</dbReference>
<evidence type="ECO:0000313" key="1">
    <source>
        <dbReference type="EMBL" id="PSR94124.1"/>
    </source>
</evidence>